<proteinExistence type="predicted"/>
<gene>
    <name evidence="1" type="ORF">EA462_06420</name>
</gene>
<dbReference type="RefSeq" id="WP_124177714.1">
    <property type="nucleotide sequence ID" value="NZ_REFY01000002.1"/>
</dbReference>
<accession>A0A3N6LPX2</accession>
<dbReference type="AlphaFoldDB" id="A0A3N6LPX2"/>
<protein>
    <recommendedName>
        <fullName evidence="3">Yip1 domain-containing protein</fullName>
    </recommendedName>
</protein>
<comment type="caution">
    <text evidence="1">The sequence shown here is derived from an EMBL/GenBank/DDBJ whole genome shotgun (WGS) entry which is preliminary data.</text>
</comment>
<dbReference type="Proteomes" id="UP000273828">
    <property type="component" value="Unassembled WGS sequence"/>
</dbReference>
<evidence type="ECO:0000313" key="2">
    <source>
        <dbReference type="Proteomes" id="UP000273828"/>
    </source>
</evidence>
<evidence type="ECO:0008006" key="3">
    <source>
        <dbReference type="Google" id="ProtNLM"/>
    </source>
</evidence>
<sequence>MILSTALFVVLYHGFEGTEGLTGFPNVGTWLIFGVVLLPVYVMVIAWFVGTPRESTAGVRGVGYLVGITVTMWVSMLILTILIGISFFGGSPEPFSSPGP</sequence>
<reference evidence="1 2" key="1">
    <citation type="submission" date="2018-10" db="EMBL/GenBank/DDBJ databases">
        <title>Natrarchaeobius chitinivorans gen. nov., sp. nov., and Natrarchaeobius haloalkaliphilus sp. nov., alkaliphilic, chitin-utilizing haloarchaea from hypersaline alkaline lakes.</title>
        <authorList>
            <person name="Sorokin D.Y."/>
            <person name="Elcheninov A.G."/>
            <person name="Kostrikina N.A."/>
            <person name="Bale N.J."/>
            <person name="Sinninghe Damste J.S."/>
            <person name="Khijniak T.V."/>
            <person name="Kublanov I.V."/>
            <person name="Toshchakov S.V."/>
        </authorList>
    </citation>
    <scope>NUCLEOTIDE SEQUENCE [LARGE SCALE GENOMIC DNA]</scope>
    <source>
        <strain evidence="1 2">AArcht-Sl</strain>
    </source>
</reference>
<evidence type="ECO:0000313" key="1">
    <source>
        <dbReference type="EMBL" id="RQG91583.1"/>
    </source>
</evidence>
<dbReference type="EMBL" id="REFY01000002">
    <property type="protein sequence ID" value="RQG91583.1"/>
    <property type="molecule type" value="Genomic_DNA"/>
</dbReference>
<keyword evidence="2" id="KW-1185">Reference proteome</keyword>
<name>A0A3N6LPX2_9EURY</name>
<dbReference type="OrthoDB" id="197586at2157"/>
<organism evidence="1 2">
    <name type="scientific">Natrarchaeobius halalkaliphilus</name>
    <dbReference type="NCBI Taxonomy" id="1679091"/>
    <lineage>
        <taxon>Archaea</taxon>
        <taxon>Methanobacteriati</taxon>
        <taxon>Methanobacteriota</taxon>
        <taxon>Stenosarchaea group</taxon>
        <taxon>Halobacteria</taxon>
        <taxon>Halobacteriales</taxon>
        <taxon>Natrialbaceae</taxon>
        <taxon>Natrarchaeobius</taxon>
    </lineage>
</organism>